<protein>
    <submittedName>
        <fullName evidence="1">Uncharacterized protein</fullName>
    </submittedName>
</protein>
<proteinExistence type="predicted"/>
<dbReference type="Proteomes" id="UP001162501">
    <property type="component" value="Chromosome 26"/>
</dbReference>
<reference evidence="1" key="1">
    <citation type="submission" date="2023-05" db="EMBL/GenBank/DDBJ databases">
        <authorList>
            <consortium name="ELIXIR-Norway"/>
        </authorList>
    </citation>
    <scope>NUCLEOTIDE SEQUENCE</scope>
</reference>
<accession>A0AC59ZAV3</accession>
<name>A0AC59ZAV3_RANTA</name>
<reference evidence="1" key="2">
    <citation type="submission" date="2025-03" db="EMBL/GenBank/DDBJ databases">
        <authorList>
            <consortium name="ELIXIR-Norway"/>
            <consortium name="Elixir Norway"/>
        </authorList>
    </citation>
    <scope>NUCLEOTIDE SEQUENCE</scope>
</reference>
<organism evidence="1 2">
    <name type="scientific">Rangifer tarandus platyrhynchus</name>
    <name type="common">Svalbard reindeer</name>
    <dbReference type="NCBI Taxonomy" id="3082113"/>
    <lineage>
        <taxon>Eukaryota</taxon>
        <taxon>Metazoa</taxon>
        <taxon>Chordata</taxon>
        <taxon>Craniata</taxon>
        <taxon>Vertebrata</taxon>
        <taxon>Euteleostomi</taxon>
        <taxon>Mammalia</taxon>
        <taxon>Eutheria</taxon>
        <taxon>Laurasiatheria</taxon>
        <taxon>Artiodactyla</taxon>
        <taxon>Ruminantia</taxon>
        <taxon>Pecora</taxon>
        <taxon>Cervidae</taxon>
        <taxon>Odocoileinae</taxon>
        <taxon>Rangifer</taxon>
    </lineage>
</organism>
<dbReference type="EMBL" id="OX596110">
    <property type="protein sequence ID" value="CAN0344588.1"/>
    <property type="molecule type" value="Genomic_DNA"/>
</dbReference>
<gene>
    <name evidence="1" type="ORF">MRATA1EN22A_LOCUS16116</name>
</gene>
<evidence type="ECO:0000313" key="2">
    <source>
        <dbReference type="Proteomes" id="UP001162501"/>
    </source>
</evidence>
<evidence type="ECO:0000313" key="1">
    <source>
        <dbReference type="EMBL" id="CAN0344588.1"/>
    </source>
</evidence>
<sequence length="135" mass="14066">MSLSPSGCKEIERLRTGPCTLPLTHALASSPQQCSEPTLGLKLTETGGHRGPPYNGKIRGRSLERGSSLGPPPPRLRSPDGPGQSSGPAKLRGRGPAVSALQLCSRTMCLVESKTIQAQAPPNTFLASQNTAKGL</sequence>